<dbReference type="Proteomes" id="UP000018217">
    <property type="component" value="Unassembled WGS sequence"/>
</dbReference>
<reference evidence="1 2" key="1">
    <citation type="journal article" date="2013" name="Syst. Appl. Microbiol.">
        <title>Phylogenetic position and virulence apparatus of the pear flower necrosis pathogen Erwinia piriflorinigrans CFBP 5888T as assessed by comparative genomics.</title>
        <authorList>
            <person name="Smits T.H."/>
            <person name="Rezzonico F."/>
            <person name="Lopez M.M."/>
            <person name="Blom J."/>
            <person name="Goesmann A."/>
            <person name="Frey J.E."/>
            <person name="Duffy B."/>
        </authorList>
    </citation>
    <scope>NUCLEOTIDE SEQUENCE [LARGE SCALE GENOMIC DNA]</scope>
    <source>
        <strain evidence="2">CFBP5888</strain>
    </source>
</reference>
<accession>V5Z6W4</accession>
<organism evidence="1 2">
    <name type="scientific">Erwinia piriflorinigrans CFBP 5888</name>
    <dbReference type="NCBI Taxonomy" id="1161919"/>
    <lineage>
        <taxon>Bacteria</taxon>
        <taxon>Pseudomonadati</taxon>
        <taxon>Pseudomonadota</taxon>
        <taxon>Gammaproteobacteria</taxon>
        <taxon>Enterobacterales</taxon>
        <taxon>Erwiniaceae</taxon>
        <taxon>Erwinia</taxon>
    </lineage>
</organism>
<comment type="caution">
    <text evidence="1">The sequence shown here is derived from an EMBL/GenBank/DDBJ whole genome shotgun (WGS) entry which is preliminary data.</text>
</comment>
<evidence type="ECO:0000313" key="2">
    <source>
        <dbReference type="Proteomes" id="UP000018217"/>
    </source>
</evidence>
<name>V5Z6W4_9GAMM</name>
<gene>
    <name evidence="1" type="ORF">EPIR_1405</name>
</gene>
<dbReference type="AlphaFoldDB" id="V5Z6W4"/>
<dbReference type="EMBL" id="CAHS01000014">
    <property type="protein sequence ID" value="CCG86770.1"/>
    <property type="molecule type" value="Genomic_DNA"/>
</dbReference>
<protein>
    <submittedName>
        <fullName evidence="1">Uncharacterized protein</fullName>
    </submittedName>
</protein>
<keyword evidence="2" id="KW-1185">Reference proteome</keyword>
<evidence type="ECO:0000313" key="1">
    <source>
        <dbReference type="EMBL" id="CCG86770.1"/>
    </source>
</evidence>
<proteinExistence type="predicted"/>
<sequence>MQTPTILIVTGSDSHLAVYLFINHALFKFDTHDETLS</sequence>